<evidence type="ECO:0000313" key="1">
    <source>
        <dbReference type="EMBL" id="RAH64362.1"/>
    </source>
</evidence>
<keyword evidence="2" id="KW-1185">Reference proteome</keyword>
<organism evidence="1 2">
    <name type="scientific">Aspergillus aculeatinus CBS 121060</name>
    <dbReference type="NCBI Taxonomy" id="1448322"/>
    <lineage>
        <taxon>Eukaryota</taxon>
        <taxon>Fungi</taxon>
        <taxon>Dikarya</taxon>
        <taxon>Ascomycota</taxon>
        <taxon>Pezizomycotina</taxon>
        <taxon>Eurotiomycetes</taxon>
        <taxon>Eurotiomycetidae</taxon>
        <taxon>Eurotiales</taxon>
        <taxon>Aspergillaceae</taxon>
        <taxon>Aspergillus</taxon>
        <taxon>Aspergillus subgen. Circumdati</taxon>
    </lineage>
</organism>
<dbReference type="Proteomes" id="UP000249661">
    <property type="component" value="Unassembled WGS sequence"/>
</dbReference>
<accession>A0ACD1GSD8</accession>
<gene>
    <name evidence="1" type="ORF">BO66DRAFT_241840</name>
</gene>
<protein>
    <submittedName>
        <fullName evidence="1">SPla/RYanodine receptor</fullName>
    </submittedName>
</protein>
<reference evidence="1" key="1">
    <citation type="submission" date="2018-02" db="EMBL/GenBank/DDBJ databases">
        <title>The genomes of Aspergillus section Nigri reveals drivers in fungal speciation.</title>
        <authorList>
            <consortium name="DOE Joint Genome Institute"/>
            <person name="Vesth T.C."/>
            <person name="Nybo J."/>
            <person name="Theobald S."/>
            <person name="Brandl J."/>
            <person name="Frisvad J.C."/>
            <person name="Nielsen K.F."/>
            <person name="Lyhne E.K."/>
            <person name="Kogle M.E."/>
            <person name="Kuo A."/>
            <person name="Riley R."/>
            <person name="Clum A."/>
            <person name="Nolan M."/>
            <person name="Lipzen A."/>
            <person name="Salamov A."/>
            <person name="Henrissat B."/>
            <person name="Wiebenga A."/>
            <person name="De vries R.P."/>
            <person name="Grigoriev I.V."/>
            <person name="Mortensen U.H."/>
            <person name="Andersen M.R."/>
            <person name="Baker S.E."/>
        </authorList>
    </citation>
    <scope>NUCLEOTIDE SEQUENCE</scope>
    <source>
        <strain evidence="1">CBS 121060</strain>
    </source>
</reference>
<sequence>MSRFYFEINILQSPDSPVVGIGLSKEHVHPDDFVGWKEDSWGYHGDDGNFHTAGHHEPYGPYYGAGDVVGCGYDRQSQSIFFTVNGEKQRDVATAVCGQLYPTVSIQRLVADTHVVINFGPYFQFDTAELDLSSASVSQDDAEL</sequence>
<name>A0ACD1GSD8_9EURO</name>
<dbReference type="EMBL" id="KZ825013">
    <property type="protein sequence ID" value="RAH64362.1"/>
    <property type="molecule type" value="Genomic_DNA"/>
</dbReference>
<proteinExistence type="predicted"/>
<keyword evidence="1" id="KW-0675">Receptor</keyword>
<evidence type="ECO:0000313" key="2">
    <source>
        <dbReference type="Proteomes" id="UP000249661"/>
    </source>
</evidence>